<accession>A0A921LQ22</accession>
<reference evidence="1" key="2">
    <citation type="submission" date="2021-09" db="EMBL/GenBank/DDBJ databases">
        <authorList>
            <person name="Gilroy R."/>
        </authorList>
    </citation>
    <scope>NUCLEOTIDE SEQUENCE</scope>
    <source>
        <strain evidence="1">ChiGjej2B2-7701</strain>
    </source>
</reference>
<sequence length="226" mass="26055">MGNYQDVKDAVQFAAEWWVKRKWTFLNEANEEFMEFVDPAVCYQDCLTEGDVVYLNMCFTEWVLFERPLRRGRTPLQMLADEPPSDAPAGAADVLRQIDETQLFSRFAIKDKDRETGMVVLVDVRTDRRYDVYDPHICEVEHWVDGSIGVRIACVDGAWQAVGQVYLYDRSSPSAYQSDGPGEMHPEDYLRKPEAEFAGFYMRLVRDVIGVEGRYHESMRAKEVAA</sequence>
<reference evidence="2" key="3">
    <citation type="submission" date="2023-06" db="EMBL/GenBank/DDBJ databases">
        <authorList>
            <person name="Zeman M."/>
            <person name="Kubasova T."/>
            <person name="Jahodarova E."/>
            <person name="Nykrynova M."/>
            <person name="Rychlik I."/>
        </authorList>
    </citation>
    <scope>NUCLEOTIDE SEQUENCE</scope>
    <source>
        <strain evidence="2">176_SSukc20</strain>
    </source>
</reference>
<dbReference type="EMBL" id="JAUEIQ010000015">
    <property type="protein sequence ID" value="MDN0064863.1"/>
    <property type="molecule type" value="Genomic_DNA"/>
</dbReference>
<dbReference type="Proteomes" id="UP000746751">
    <property type="component" value="Unassembled WGS sequence"/>
</dbReference>
<evidence type="ECO:0000313" key="2">
    <source>
        <dbReference type="EMBL" id="MDN0064863.1"/>
    </source>
</evidence>
<gene>
    <name evidence="1" type="ORF">K8U80_03890</name>
    <name evidence="2" type="ORF">QVN30_11190</name>
</gene>
<organism evidence="1 3">
    <name type="scientific">Collinsella ihumii</name>
    <dbReference type="NCBI Taxonomy" id="1720204"/>
    <lineage>
        <taxon>Bacteria</taxon>
        <taxon>Bacillati</taxon>
        <taxon>Actinomycetota</taxon>
        <taxon>Coriobacteriia</taxon>
        <taxon>Coriobacteriales</taxon>
        <taxon>Coriobacteriaceae</taxon>
        <taxon>Collinsella</taxon>
    </lineage>
</organism>
<comment type="caution">
    <text evidence="1">The sequence shown here is derived from an EMBL/GenBank/DDBJ whole genome shotgun (WGS) entry which is preliminary data.</text>
</comment>
<evidence type="ECO:0000313" key="3">
    <source>
        <dbReference type="Proteomes" id="UP000746751"/>
    </source>
</evidence>
<dbReference type="Proteomes" id="UP001168435">
    <property type="component" value="Unassembled WGS sequence"/>
</dbReference>
<dbReference type="RefSeq" id="WP_066833213.1">
    <property type="nucleotide sequence ID" value="NZ_CABKVW010000011.1"/>
</dbReference>
<reference evidence="2" key="4">
    <citation type="submission" date="2024-05" db="EMBL/GenBank/DDBJ databases">
        <title>Identification and characterization of horizontal gene transfer across gut microbiota members of farm animals based on homology search.</title>
        <authorList>
            <person name="Schwarzerova J."/>
            <person name="Nykrynova M."/>
            <person name="Jureckova K."/>
            <person name="Cejkova D."/>
            <person name="Rychlik I."/>
        </authorList>
    </citation>
    <scope>NUCLEOTIDE SEQUENCE</scope>
    <source>
        <strain evidence="2">176_SSukc20</strain>
    </source>
</reference>
<name>A0A921LQ22_9ACTN</name>
<keyword evidence="4" id="KW-1185">Reference proteome</keyword>
<dbReference type="AlphaFoldDB" id="A0A921LQ22"/>
<dbReference type="EMBL" id="DYVF01000028">
    <property type="protein sequence ID" value="HJG30521.1"/>
    <property type="molecule type" value="Genomic_DNA"/>
</dbReference>
<evidence type="ECO:0000313" key="1">
    <source>
        <dbReference type="EMBL" id="HJG30521.1"/>
    </source>
</evidence>
<proteinExistence type="predicted"/>
<protein>
    <submittedName>
        <fullName evidence="1">Uncharacterized protein</fullName>
    </submittedName>
</protein>
<reference evidence="1" key="1">
    <citation type="journal article" date="2021" name="PeerJ">
        <title>Extensive microbial diversity within the chicken gut microbiome revealed by metagenomics and culture.</title>
        <authorList>
            <person name="Gilroy R."/>
            <person name="Ravi A."/>
            <person name="Getino M."/>
            <person name="Pursley I."/>
            <person name="Horton D.L."/>
            <person name="Alikhan N.F."/>
            <person name="Baker D."/>
            <person name="Gharbi K."/>
            <person name="Hall N."/>
            <person name="Watson M."/>
            <person name="Adriaenssens E.M."/>
            <person name="Foster-Nyarko E."/>
            <person name="Jarju S."/>
            <person name="Secka A."/>
            <person name="Antonio M."/>
            <person name="Oren A."/>
            <person name="Chaudhuri R.R."/>
            <person name="La Ragione R."/>
            <person name="Hildebrand F."/>
            <person name="Pallen M.J."/>
        </authorList>
    </citation>
    <scope>NUCLEOTIDE SEQUENCE</scope>
    <source>
        <strain evidence="1">ChiGjej2B2-7701</strain>
    </source>
</reference>
<evidence type="ECO:0000313" key="4">
    <source>
        <dbReference type="Proteomes" id="UP001168435"/>
    </source>
</evidence>